<dbReference type="PANTHER" id="PTHR23502">
    <property type="entry name" value="MAJOR FACILITATOR SUPERFAMILY"/>
    <property type="match status" value="1"/>
</dbReference>
<keyword evidence="4 5" id="KW-0472">Membrane</keyword>
<evidence type="ECO:0000256" key="2">
    <source>
        <dbReference type="ARBA" id="ARBA00022692"/>
    </source>
</evidence>
<feature type="transmembrane region" description="Helical" evidence="5">
    <location>
        <begin position="138"/>
        <end position="159"/>
    </location>
</feature>
<protein>
    <recommendedName>
        <fullName evidence="6">Major facilitator superfamily (MFS) profile domain-containing protein</fullName>
    </recommendedName>
</protein>
<feature type="transmembrane region" description="Helical" evidence="5">
    <location>
        <begin position="41"/>
        <end position="61"/>
    </location>
</feature>
<dbReference type="AlphaFoldDB" id="A0AAD6NDH2"/>
<keyword evidence="3 5" id="KW-1133">Transmembrane helix</keyword>
<dbReference type="InterPro" id="IPR020846">
    <property type="entry name" value="MFS_dom"/>
</dbReference>
<comment type="subcellular location">
    <subcellularLocation>
        <location evidence="1">Membrane</location>
        <topology evidence="1">Multi-pass membrane protein</topology>
    </subcellularLocation>
</comment>
<dbReference type="CDD" id="cd17323">
    <property type="entry name" value="MFS_Tpo1_MDR_like"/>
    <property type="match status" value="1"/>
</dbReference>
<sequence>MDCGFSFEVRSGSGTVSDPFLVQFPPGDPRNPMYFLPRKKWIITSIVTLSVFAVAMTSSAYSGSSNEIKEALAISSEVNALGVSLFVLGFAIGPCLWAPLSELYGRQILFTTTYALFTACVAGSAGSNSAATLLALRFLAGTFGASPLTNAGGVIADIFPPSQRGLGMAIFATAPFLGPVLGPMMAGFISINVGWRWVQGVMAICAGILWIIGSMSLPETYAPVLLQKRAQYLSNTMSSACISVLEKKKGIINPSAVFVNALKRPWVLLVAEPIVLIASAYMAILYGTLYMMFGAFPIVFQEQRGWNAGMGGLAFLGVTVGMLVGLGYAIWDNNRYQRLQDKWYNGSKPPPEARLPPAIVGGFALPVGLFGFAWASLPSMHWSFCIIAAAPFGFGMVLVFISCLNYLIDAYTVYAASVLAASAILRAFFGAAFPLFTRQMYANLGVQWASSIPGFLTLACLPFPLLMYKYGGALRLKCKYAKEAALLTAQLE</sequence>
<dbReference type="InterPro" id="IPR011701">
    <property type="entry name" value="MFS"/>
</dbReference>
<feature type="transmembrane region" description="Helical" evidence="5">
    <location>
        <begin position="413"/>
        <end position="436"/>
    </location>
</feature>
<dbReference type="SUPFAM" id="SSF103473">
    <property type="entry name" value="MFS general substrate transporter"/>
    <property type="match status" value="1"/>
</dbReference>
<feature type="transmembrane region" description="Helical" evidence="5">
    <location>
        <begin position="197"/>
        <end position="217"/>
    </location>
</feature>
<dbReference type="EMBL" id="JAQJZL010000001">
    <property type="protein sequence ID" value="KAJ6056998.1"/>
    <property type="molecule type" value="Genomic_DNA"/>
</dbReference>
<dbReference type="Proteomes" id="UP001219568">
    <property type="component" value="Unassembled WGS sequence"/>
</dbReference>
<dbReference type="GO" id="GO:0005886">
    <property type="term" value="C:plasma membrane"/>
    <property type="evidence" value="ECO:0007669"/>
    <property type="project" value="TreeGrafter"/>
</dbReference>
<name>A0AAD6NDH2_PENCN</name>
<proteinExistence type="predicted"/>
<feature type="transmembrane region" description="Helical" evidence="5">
    <location>
        <begin position="81"/>
        <end position="100"/>
    </location>
</feature>
<dbReference type="PANTHER" id="PTHR23502:SF158">
    <property type="entry name" value="MULTIDRUG TRANSPORTER, PUTATIVE (AFU_ORTHOLOGUE AFUA_3G01890)-RELATED"/>
    <property type="match status" value="1"/>
</dbReference>
<evidence type="ECO:0000313" key="8">
    <source>
        <dbReference type="Proteomes" id="UP001219568"/>
    </source>
</evidence>
<evidence type="ECO:0000256" key="1">
    <source>
        <dbReference type="ARBA" id="ARBA00004141"/>
    </source>
</evidence>
<keyword evidence="2 5" id="KW-0812">Transmembrane</keyword>
<feature type="transmembrane region" description="Helical" evidence="5">
    <location>
        <begin position="166"/>
        <end position="191"/>
    </location>
</feature>
<keyword evidence="8" id="KW-1185">Reference proteome</keyword>
<feature type="transmembrane region" description="Helical" evidence="5">
    <location>
        <begin position="266"/>
        <end position="293"/>
    </location>
</feature>
<evidence type="ECO:0000256" key="4">
    <source>
        <dbReference type="ARBA" id="ARBA00023136"/>
    </source>
</evidence>
<feature type="transmembrane region" description="Helical" evidence="5">
    <location>
        <begin position="448"/>
        <end position="468"/>
    </location>
</feature>
<feature type="domain" description="Major facilitator superfamily (MFS) profile" evidence="6">
    <location>
        <begin position="43"/>
        <end position="492"/>
    </location>
</feature>
<dbReference type="Pfam" id="PF07690">
    <property type="entry name" value="MFS_1"/>
    <property type="match status" value="1"/>
</dbReference>
<feature type="transmembrane region" description="Helical" evidence="5">
    <location>
        <begin position="381"/>
        <end position="401"/>
    </location>
</feature>
<dbReference type="PROSITE" id="PS50850">
    <property type="entry name" value="MFS"/>
    <property type="match status" value="1"/>
</dbReference>
<evidence type="ECO:0000313" key="7">
    <source>
        <dbReference type="EMBL" id="KAJ6056998.1"/>
    </source>
</evidence>
<dbReference type="GO" id="GO:0022857">
    <property type="term" value="F:transmembrane transporter activity"/>
    <property type="evidence" value="ECO:0007669"/>
    <property type="project" value="InterPro"/>
</dbReference>
<reference evidence="7" key="2">
    <citation type="submission" date="2023-01" db="EMBL/GenBank/DDBJ databases">
        <authorList>
            <person name="Petersen C."/>
        </authorList>
    </citation>
    <scope>NUCLEOTIDE SEQUENCE</scope>
    <source>
        <strain evidence="7">IBT 15450</strain>
    </source>
</reference>
<organism evidence="7 8">
    <name type="scientific">Penicillium canescens</name>
    <dbReference type="NCBI Taxonomy" id="5083"/>
    <lineage>
        <taxon>Eukaryota</taxon>
        <taxon>Fungi</taxon>
        <taxon>Dikarya</taxon>
        <taxon>Ascomycota</taxon>
        <taxon>Pezizomycotina</taxon>
        <taxon>Eurotiomycetes</taxon>
        <taxon>Eurotiomycetidae</taxon>
        <taxon>Eurotiales</taxon>
        <taxon>Aspergillaceae</taxon>
        <taxon>Penicillium</taxon>
    </lineage>
</organism>
<dbReference type="Gene3D" id="1.20.1250.20">
    <property type="entry name" value="MFS general substrate transporter like domains"/>
    <property type="match status" value="1"/>
</dbReference>
<dbReference type="InterPro" id="IPR036259">
    <property type="entry name" value="MFS_trans_sf"/>
</dbReference>
<evidence type="ECO:0000256" key="5">
    <source>
        <dbReference type="SAM" id="Phobius"/>
    </source>
</evidence>
<feature type="transmembrane region" description="Helical" evidence="5">
    <location>
        <begin position="107"/>
        <end position="126"/>
    </location>
</feature>
<evidence type="ECO:0000256" key="3">
    <source>
        <dbReference type="ARBA" id="ARBA00022989"/>
    </source>
</evidence>
<reference evidence="7" key="1">
    <citation type="journal article" date="2023" name="IMA Fungus">
        <title>Comparative genomic study of the Penicillium genus elucidates a diverse pangenome and 15 lateral gene transfer events.</title>
        <authorList>
            <person name="Petersen C."/>
            <person name="Sorensen T."/>
            <person name="Nielsen M.R."/>
            <person name="Sondergaard T.E."/>
            <person name="Sorensen J.L."/>
            <person name="Fitzpatrick D.A."/>
            <person name="Frisvad J.C."/>
            <person name="Nielsen K.L."/>
        </authorList>
    </citation>
    <scope>NUCLEOTIDE SEQUENCE</scope>
    <source>
        <strain evidence="7">IBT 15450</strain>
    </source>
</reference>
<feature type="transmembrane region" description="Helical" evidence="5">
    <location>
        <begin position="313"/>
        <end position="331"/>
    </location>
</feature>
<evidence type="ECO:0000259" key="6">
    <source>
        <dbReference type="PROSITE" id="PS50850"/>
    </source>
</evidence>
<comment type="caution">
    <text evidence="7">The sequence shown here is derived from an EMBL/GenBank/DDBJ whole genome shotgun (WGS) entry which is preliminary data.</text>
</comment>
<accession>A0AAD6NDH2</accession>
<dbReference type="FunFam" id="1.20.1250.20:FF:000011">
    <property type="entry name" value="MFS multidrug transporter, putative"/>
    <property type="match status" value="1"/>
</dbReference>
<gene>
    <name evidence="7" type="ORF">N7460_000272</name>
</gene>